<dbReference type="EMBL" id="JASNQZ010000004">
    <property type="protein sequence ID" value="KAL0958425.1"/>
    <property type="molecule type" value="Genomic_DNA"/>
</dbReference>
<comment type="caution">
    <text evidence="1">The sequence shown here is derived from an EMBL/GenBank/DDBJ whole genome shotgun (WGS) entry which is preliminary data.</text>
</comment>
<keyword evidence="2" id="KW-1185">Reference proteome</keyword>
<sequence>MFKSAHASSISVQIAPRHFLPDDDELGMSAAKPKRPEVAALEATISVDALKSSLCTTTNTEKCIAFNLLAEGHSHLVINNGVNRLYNSSNIVLGVSRANERWNGSSSTGRLQLRGLSRECFKTDGV</sequence>
<proteinExistence type="predicted"/>
<protein>
    <submittedName>
        <fullName evidence="1">Uncharacterized protein</fullName>
    </submittedName>
</protein>
<evidence type="ECO:0000313" key="2">
    <source>
        <dbReference type="Proteomes" id="UP001556367"/>
    </source>
</evidence>
<evidence type="ECO:0000313" key="1">
    <source>
        <dbReference type="EMBL" id="KAL0958425.1"/>
    </source>
</evidence>
<organism evidence="1 2">
    <name type="scientific">Hohenbuehelia grisea</name>
    <dbReference type="NCBI Taxonomy" id="104357"/>
    <lineage>
        <taxon>Eukaryota</taxon>
        <taxon>Fungi</taxon>
        <taxon>Dikarya</taxon>
        <taxon>Basidiomycota</taxon>
        <taxon>Agaricomycotina</taxon>
        <taxon>Agaricomycetes</taxon>
        <taxon>Agaricomycetidae</taxon>
        <taxon>Agaricales</taxon>
        <taxon>Pleurotineae</taxon>
        <taxon>Pleurotaceae</taxon>
        <taxon>Hohenbuehelia</taxon>
    </lineage>
</organism>
<dbReference type="Proteomes" id="UP001556367">
    <property type="component" value="Unassembled WGS sequence"/>
</dbReference>
<accession>A0ABR3JSS4</accession>
<gene>
    <name evidence="1" type="ORF">HGRIS_000567</name>
</gene>
<name>A0ABR3JSS4_9AGAR</name>
<reference evidence="2" key="1">
    <citation type="submission" date="2024-06" db="EMBL/GenBank/DDBJ databases">
        <title>Multi-omics analyses provide insights into the biosynthesis of the anticancer antibiotic pleurotin in Hohenbuehelia grisea.</title>
        <authorList>
            <person name="Weaver J.A."/>
            <person name="Alberti F."/>
        </authorList>
    </citation>
    <scope>NUCLEOTIDE SEQUENCE [LARGE SCALE GENOMIC DNA]</scope>
    <source>
        <strain evidence="2">T-177</strain>
    </source>
</reference>